<keyword evidence="2" id="KW-1185">Reference proteome</keyword>
<dbReference type="RefSeq" id="WP_268058333.1">
    <property type="nucleotide sequence ID" value="NZ_JAPOHA010000007.1"/>
</dbReference>
<dbReference type="PANTHER" id="PTHR34374">
    <property type="entry name" value="LARGE RIBOSOMAL RNA SUBUNIT ACCUMULATION PROTEIN YCED HOMOLOG 1, CHLOROPLASTIC"/>
    <property type="match status" value="1"/>
</dbReference>
<gene>
    <name evidence="1" type="ORF">OUY18_08475</name>
</gene>
<accession>A0ABT4BTQ3</accession>
<protein>
    <submittedName>
        <fullName evidence="1">DUF177 domain-containing protein</fullName>
    </submittedName>
</protein>
<name>A0ABT4BTQ3_9FIRM</name>
<proteinExistence type="predicted"/>
<evidence type="ECO:0000313" key="1">
    <source>
        <dbReference type="EMBL" id="MCY1714288.1"/>
    </source>
</evidence>
<reference evidence="1 2" key="1">
    <citation type="submission" date="2022-11" db="EMBL/GenBank/DDBJ databases">
        <authorList>
            <person name="Caiyu Z."/>
        </authorList>
    </citation>
    <scope>NUCLEOTIDE SEQUENCE [LARGE SCALE GENOMIC DNA]</scope>
    <source>
        <strain evidence="1 2">YR-4</strain>
    </source>
</reference>
<evidence type="ECO:0000313" key="2">
    <source>
        <dbReference type="Proteomes" id="UP001082703"/>
    </source>
</evidence>
<dbReference type="InterPro" id="IPR003772">
    <property type="entry name" value="YceD"/>
</dbReference>
<dbReference type="Proteomes" id="UP001082703">
    <property type="component" value="Unassembled WGS sequence"/>
</dbReference>
<dbReference type="EMBL" id="JAPOHA010000007">
    <property type="protein sequence ID" value="MCY1714288.1"/>
    <property type="molecule type" value="Genomic_DNA"/>
</dbReference>
<dbReference type="PANTHER" id="PTHR34374:SF1">
    <property type="entry name" value="LARGE RIBOSOMAL RNA SUBUNIT ACCUMULATION PROTEIN YCED HOMOLOG 1, CHLOROPLASTIC"/>
    <property type="match status" value="1"/>
</dbReference>
<sequence>MLLNLKKVFSENSESCSFDYGLDLSSVDLNGYHPFVSPVSVQGTVKGRDGFAQLDAKVSFDFSIPCDRCTKQVNKRFQYTFSHILVLSLENEDDINYIQVSDYTLDLDELMRADILLELPTKFLCREDCKGLCPICGQDLNEGTCNCNLHQIDPRLEALKKLID</sequence>
<comment type="caution">
    <text evidence="1">The sequence shown here is derived from an EMBL/GenBank/DDBJ whole genome shotgun (WGS) entry which is preliminary data.</text>
</comment>
<organism evidence="1 2">
    <name type="scientific">Caproiciproducens galactitolivorans</name>
    <dbReference type="NCBI Taxonomy" id="642589"/>
    <lineage>
        <taxon>Bacteria</taxon>
        <taxon>Bacillati</taxon>
        <taxon>Bacillota</taxon>
        <taxon>Clostridia</taxon>
        <taxon>Eubacteriales</taxon>
        <taxon>Acutalibacteraceae</taxon>
        <taxon>Caproiciproducens</taxon>
    </lineage>
</organism>
<dbReference type="Pfam" id="PF02620">
    <property type="entry name" value="YceD"/>
    <property type="match status" value="1"/>
</dbReference>